<gene>
    <name evidence="7" type="ORF">M3202_07265</name>
</gene>
<dbReference type="PANTHER" id="PTHR44307:SF2">
    <property type="entry name" value="PHOSPHOETHANOLAMINE METHYLTRANSFERASE ISOFORM X1"/>
    <property type="match status" value="1"/>
</dbReference>
<keyword evidence="3" id="KW-0808">Transferase</keyword>
<evidence type="ECO:0000256" key="3">
    <source>
        <dbReference type="ARBA" id="ARBA00022679"/>
    </source>
</evidence>
<comment type="catalytic activity">
    <reaction evidence="5">
        <text>phosphoethanolamine + S-adenosyl-L-methionine = N-methylethanolamine phosphate + S-adenosyl-L-homocysteine + H(+)</text>
        <dbReference type="Rhea" id="RHEA:20365"/>
        <dbReference type="ChEBI" id="CHEBI:15378"/>
        <dbReference type="ChEBI" id="CHEBI:57781"/>
        <dbReference type="ChEBI" id="CHEBI:57856"/>
        <dbReference type="ChEBI" id="CHEBI:58190"/>
        <dbReference type="ChEBI" id="CHEBI:59789"/>
        <dbReference type="EC" id="2.1.1.103"/>
    </reaction>
    <physiologicalReaction direction="left-to-right" evidence="5">
        <dbReference type="Rhea" id="RHEA:20366"/>
    </physiologicalReaction>
</comment>
<dbReference type="InterPro" id="IPR029063">
    <property type="entry name" value="SAM-dependent_MTases_sf"/>
</dbReference>
<evidence type="ECO:0000313" key="8">
    <source>
        <dbReference type="Proteomes" id="UP001139179"/>
    </source>
</evidence>
<dbReference type="EMBL" id="JAMBOL010000004">
    <property type="protein sequence ID" value="MCM3713880.1"/>
    <property type="molecule type" value="Genomic_DNA"/>
</dbReference>
<dbReference type="AlphaFoldDB" id="A0A9X2DPR3"/>
<name>A0A9X2DPR3_9BACI</name>
<dbReference type="Proteomes" id="UP001139179">
    <property type="component" value="Unassembled WGS sequence"/>
</dbReference>
<organism evidence="7 8">
    <name type="scientific">Halalkalibacter oceani</name>
    <dbReference type="NCBI Taxonomy" id="1653776"/>
    <lineage>
        <taxon>Bacteria</taxon>
        <taxon>Bacillati</taxon>
        <taxon>Bacillota</taxon>
        <taxon>Bacilli</taxon>
        <taxon>Bacillales</taxon>
        <taxon>Bacillaceae</taxon>
        <taxon>Halalkalibacter</taxon>
    </lineage>
</organism>
<feature type="domain" description="Methyltransferase" evidence="6">
    <location>
        <begin position="39"/>
        <end position="131"/>
    </location>
</feature>
<dbReference type="InterPro" id="IPR041698">
    <property type="entry name" value="Methyltransf_25"/>
</dbReference>
<evidence type="ECO:0000256" key="5">
    <source>
        <dbReference type="ARBA" id="ARBA00047622"/>
    </source>
</evidence>
<protein>
    <submittedName>
        <fullName evidence="7">Class I SAM-dependent methyltransferase</fullName>
    </submittedName>
</protein>
<dbReference type="CDD" id="cd02440">
    <property type="entry name" value="AdoMet_MTases"/>
    <property type="match status" value="1"/>
</dbReference>
<dbReference type="Pfam" id="PF13649">
    <property type="entry name" value="Methyltransf_25"/>
    <property type="match status" value="1"/>
</dbReference>
<comment type="caution">
    <text evidence="7">The sequence shown here is derived from an EMBL/GenBank/DDBJ whole genome shotgun (WGS) entry which is preliminary data.</text>
</comment>
<evidence type="ECO:0000313" key="7">
    <source>
        <dbReference type="EMBL" id="MCM3713880.1"/>
    </source>
</evidence>
<reference evidence="7" key="1">
    <citation type="submission" date="2022-05" db="EMBL/GenBank/DDBJ databases">
        <title>Comparative Genomics of Spacecraft Associated Microbes.</title>
        <authorList>
            <person name="Tran M.T."/>
            <person name="Wright A."/>
            <person name="Seuylemezian A."/>
            <person name="Eisen J."/>
            <person name="Coil D."/>
        </authorList>
    </citation>
    <scope>NUCLEOTIDE SEQUENCE</scope>
    <source>
        <strain evidence="7">214.1.1</strain>
    </source>
</reference>
<keyword evidence="2 7" id="KW-0489">Methyltransferase</keyword>
<sequence length="239" mass="26407">MPTYHDALAFYRIPAAHPGGMALTKQLLDKETIPATTRILDAGCGLGTTSIYLANTYEAEVTALDLNHEMLRLTEEACRQAAAEVSLCHASIEALPFPENTFDFVIAESVTAFADYEAALTEYKRVLKPGGIVLSIDMLQKQPISPTELEEVTGFYGIKQLLNETQWLDVFQQAGFREVKTLLSLSIAEYLQQATDEEMTASPHDFSASPAMAAIIEKHYQLTLTHLDNLGYGVFRAQK</sequence>
<dbReference type="RefSeq" id="WP_251222684.1">
    <property type="nucleotide sequence ID" value="NZ_JAMBOL010000004.1"/>
</dbReference>
<comment type="pathway">
    <text evidence="1">Lipid metabolism.</text>
</comment>
<accession>A0A9X2DPR3</accession>
<evidence type="ECO:0000259" key="6">
    <source>
        <dbReference type="Pfam" id="PF13649"/>
    </source>
</evidence>
<keyword evidence="8" id="KW-1185">Reference proteome</keyword>
<dbReference type="GO" id="GO:0032259">
    <property type="term" value="P:methylation"/>
    <property type="evidence" value="ECO:0007669"/>
    <property type="project" value="UniProtKB-KW"/>
</dbReference>
<dbReference type="PANTHER" id="PTHR44307">
    <property type="entry name" value="PHOSPHOETHANOLAMINE METHYLTRANSFERASE"/>
    <property type="match status" value="1"/>
</dbReference>
<proteinExistence type="predicted"/>
<dbReference type="SUPFAM" id="SSF53335">
    <property type="entry name" value="S-adenosyl-L-methionine-dependent methyltransferases"/>
    <property type="match status" value="1"/>
</dbReference>
<evidence type="ECO:0000256" key="4">
    <source>
        <dbReference type="ARBA" id="ARBA00025707"/>
    </source>
</evidence>
<evidence type="ECO:0000256" key="1">
    <source>
        <dbReference type="ARBA" id="ARBA00005189"/>
    </source>
</evidence>
<dbReference type="GO" id="GO:0000234">
    <property type="term" value="F:phosphoethanolamine N-methyltransferase activity"/>
    <property type="evidence" value="ECO:0007669"/>
    <property type="project" value="UniProtKB-EC"/>
</dbReference>
<evidence type="ECO:0000256" key="2">
    <source>
        <dbReference type="ARBA" id="ARBA00022603"/>
    </source>
</evidence>
<comment type="pathway">
    <text evidence="4">Phospholipid metabolism.</text>
</comment>
<dbReference type="Gene3D" id="3.40.50.150">
    <property type="entry name" value="Vaccinia Virus protein VP39"/>
    <property type="match status" value="1"/>
</dbReference>